<comment type="similarity">
    <text evidence="3">Belongs to the PMEI family.</text>
</comment>
<dbReference type="NCBIfam" id="TIGR01614">
    <property type="entry name" value="PME_inhib"/>
    <property type="match status" value="1"/>
</dbReference>
<accession>A0A2Z7DB45</accession>
<organism evidence="6 7">
    <name type="scientific">Dorcoceras hygrometricum</name>
    <dbReference type="NCBI Taxonomy" id="472368"/>
    <lineage>
        <taxon>Eukaryota</taxon>
        <taxon>Viridiplantae</taxon>
        <taxon>Streptophyta</taxon>
        <taxon>Embryophyta</taxon>
        <taxon>Tracheophyta</taxon>
        <taxon>Spermatophyta</taxon>
        <taxon>Magnoliopsida</taxon>
        <taxon>eudicotyledons</taxon>
        <taxon>Gunneridae</taxon>
        <taxon>Pentapetalae</taxon>
        <taxon>asterids</taxon>
        <taxon>lamiids</taxon>
        <taxon>Lamiales</taxon>
        <taxon>Gesneriaceae</taxon>
        <taxon>Didymocarpoideae</taxon>
        <taxon>Trichosporeae</taxon>
        <taxon>Loxocarpinae</taxon>
        <taxon>Dorcoceras</taxon>
    </lineage>
</organism>
<name>A0A2Z7DB45_9LAMI</name>
<evidence type="ECO:0000256" key="3">
    <source>
        <dbReference type="ARBA" id="ARBA00038471"/>
    </source>
</evidence>
<dbReference type="InterPro" id="IPR006501">
    <property type="entry name" value="Pectinesterase_inhib_dom"/>
</dbReference>
<evidence type="ECO:0000256" key="4">
    <source>
        <dbReference type="SAM" id="SignalP"/>
    </source>
</evidence>
<keyword evidence="2" id="KW-1015">Disulfide bond</keyword>
<dbReference type="CDD" id="cd14859">
    <property type="entry name" value="PMEI_like"/>
    <property type="match status" value="1"/>
</dbReference>
<dbReference type="SUPFAM" id="SSF101148">
    <property type="entry name" value="Plant invertase/pectin methylesterase inhibitor"/>
    <property type="match status" value="1"/>
</dbReference>
<keyword evidence="7" id="KW-1185">Reference proteome</keyword>
<dbReference type="Pfam" id="PF04043">
    <property type="entry name" value="PMEI"/>
    <property type="match status" value="1"/>
</dbReference>
<evidence type="ECO:0000256" key="2">
    <source>
        <dbReference type="ARBA" id="ARBA00023157"/>
    </source>
</evidence>
<dbReference type="PANTHER" id="PTHR35357">
    <property type="entry name" value="OS02G0537100 PROTEIN"/>
    <property type="match status" value="1"/>
</dbReference>
<dbReference type="Gene3D" id="1.20.140.40">
    <property type="entry name" value="Invertase/pectin methylesterase inhibitor family protein"/>
    <property type="match status" value="1"/>
</dbReference>
<evidence type="ECO:0000256" key="1">
    <source>
        <dbReference type="ARBA" id="ARBA00022729"/>
    </source>
</evidence>
<feature type="domain" description="Pectinesterase inhibitor" evidence="5">
    <location>
        <begin position="25"/>
        <end position="173"/>
    </location>
</feature>
<evidence type="ECO:0000259" key="5">
    <source>
        <dbReference type="SMART" id="SM00856"/>
    </source>
</evidence>
<dbReference type="Proteomes" id="UP000250235">
    <property type="component" value="Unassembled WGS sequence"/>
</dbReference>
<dbReference type="PANTHER" id="PTHR35357:SF8">
    <property type="entry name" value="OS01G0111000 PROTEIN"/>
    <property type="match status" value="1"/>
</dbReference>
<dbReference type="EMBL" id="KQ989521">
    <property type="protein sequence ID" value="KZV54476.1"/>
    <property type="molecule type" value="Genomic_DNA"/>
</dbReference>
<gene>
    <name evidence="6" type="ORF">F511_18961</name>
</gene>
<dbReference type="GO" id="GO:0004857">
    <property type="term" value="F:enzyme inhibitor activity"/>
    <property type="evidence" value="ECO:0007669"/>
    <property type="project" value="InterPro"/>
</dbReference>
<dbReference type="AlphaFoldDB" id="A0A2Z7DB45"/>
<dbReference type="InterPro" id="IPR035513">
    <property type="entry name" value="Invertase/methylesterase_inhib"/>
</dbReference>
<evidence type="ECO:0000313" key="6">
    <source>
        <dbReference type="EMBL" id="KZV54476.1"/>
    </source>
</evidence>
<reference evidence="6 7" key="1">
    <citation type="journal article" date="2015" name="Proc. Natl. Acad. Sci. U.S.A.">
        <title>The resurrection genome of Boea hygrometrica: A blueprint for survival of dehydration.</title>
        <authorList>
            <person name="Xiao L."/>
            <person name="Yang G."/>
            <person name="Zhang L."/>
            <person name="Yang X."/>
            <person name="Zhao S."/>
            <person name="Ji Z."/>
            <person name="Zhou Q."/>
            <person name="Hu M."/>
            <person name="Wang Y."/>
            <person name="Chen M."/>
            <person name="Xu Y."/>
            <person name="Jin H."/>
            <person name="Xiao X."/>
            <person name="Hu G."/>
            <person name="Bao F."/>
            <person name="Hu Y."/>
            <person name="Wan P."/>
            <person name="Li L."/>
            <person name="Deng X."/>
            <person name="Kuang T."/>
            <person name="Xiang C."/>
            <person name="Zhu J.K."/>
            <person name="Oliver M.J."/>
            <person name="He Y."/>
        </authorList>
    </citation>
    <scope>NUCLEOTIDE SEQUENCE [LARGE SCALE GENOMIC DNA]</scope>
    <source>
        <strain evidence="7">cv. XS01</strain>
    </source>
</reference>
<evidence type="ECO:0000313" key="7">
    <source>
        <dbReference type="Proteomes" id="UP000250235"/>
    </source>
</evidence>
<feature type="signal peptide" evidence="4">
    <location>
        <begin position="1"/>
        <end position="22"/>
    </location>
</feature>
<keyword evidence="1 4" id="KW-0732">Signal</keyword>
<protein>
    <submittedName>
        <fullName evidence="6">Pectinesterase inhibitor</fullName>
    </submittedName>
</protein>
<dbReference type="OrthoDB" id="773291at2759"/>
<dbReference type="SMART" id="SM00856">
    <property type="entry name" value="PMEI"/>
    <property type="match status" value="1"/>
</dbReference>
<proteinExistence type="inferred from homology"/>
<feature type="chain" id="PRO_5016247431" evidence="4">
    <location>
        <begin position="23"/>
        <end position="179"/>
    </location>
</feature>
<sequence length="179" mass="19579">MGFSWLLLLPIISTCFINPSSSAHGNSDLIQKTCKNTKYYDLCVSSLKSDSSSKKADTKGLALIMIRAGMANATATNSYLSLQMVSVPNDTLMKKVMQECADMYASANVSLQNSVQDLSMDMYDYAYVHVLAAADYPNACHNAFNRYPGMSYPSELALREDGLKQICDVVLGIIDSLSQ</sequence>